<evidence type="ECO:0000313" key="3">
    <source>
        <dbReference type="Proteomes" id="UP000806378"/>
    </source>
</evidence>
<proteinExistence type="predicted"/>
<name>A0A8T0CPZ5_CORYI</name>
<reference evidence="2" key="1">
    <citation type="submission" date="2020-05" db="EMBL/GenBank/DDBJ databases">
        <title>WGS assembly of Corymbia citriodora subspecies variegata.</title>
        <authorList>
            <person name="Barry K."/>
            <person name="Hundley H."/>
            <person name="Shu S."/>
            <person name="Jenkins J."/>
            <person name="Grimwood J."/>
            <person name="Baten A."/>
        </authorList>
    </citation>
    <scope>NUCLEOTIDE SEQUENCE</scope>
    <source>
        <strain evidence="2">CV2-018</strain>
    </source>
</reference>
<organism evidence="2 3">
    <name type="scientific">Corymbia citriodora subsp. variegata</name>
    <dbReference type="NCBI Taxonomy" id="360336"/>
    <lineage>
        <taxon>Eukaryota</taxon>
        <taxon>Viridiplantae</taxon>
        <taxon>Streptophyta</taxon>
        <taxon>Embryophyta</taxon>
        <taxon>Tracheophyta</taxon>
        <taxon>Spermatophyta</taxon>
        <taxon>Magnoliopsida</taxon>
        <taxon>eudicotyledons</taxon>
        <taxon>Gunneridae</taxon>
        <taxon>Pentapetalae</taxon>
        <taxon>rosids</taxon>
        <taxon>malvids</taxon>
        <taxon>Myrtales</taxon>
        <taxon>Myrtaceae</taxon>
        <taxon>Myrtoideae</taxon>
        <taxon>Eucalypteae</taxon>
        <taxon>Corymbia</taxon>
    </lineage>
</organism>
<evidence type="ECO:0000313" key="2">
    <source>
        <dbReference type="EMBL" id="KAF7849738.1"/>
    </source>
</evidence>
<gene>
    <name evidence="2" type="ORF">BT93_L0330</name>
</gene>
<dbReference type="Gramene" id="rna-gnl|WGS:JABURB|Cocit.L0330.1">
    <property type="protein sequence ID" value="cds-KAF7849738.1"/>
    <property type="gene ID" value="gene-BT93_L0330"/>
</dbReference>
<comment type="caution">
    <text evidence="2">The sequence shown here is derived from an EMBL/GenBank/DDBJ whole genome shotgun (WGS) entry which is preliminary data.</text>
</comment>
<protein>
    <submittedName>
        <fullName evidence="2">Uncharacterized protein</fullName>
    </submittedName>
</protein>
<accession>A0A8T0CPZ5</accession>
<dbReference type="EMBL" id="MU089709">
    <property type="protein sequence ID" value="KAF7849738.1"/>
    <property type="molecule type" value="Genomic_DNA"/>
</dbReference>
<dbReference type="Proteomes" id="UP000806378">
    <property type="component" value="Unassembled WGS sequence"/>
</dbReference>
<dbReference type="AlphaFoldDB" id="A0A8T0CPZ5"/>
<feature type="region of interest" description="Disordered" evidence="1">
    <location>
        <begin position="91"/>
        <end position="113"/>
    </location>
</feature>
<feature type="compositionally biased region" description="Low complexity" evidence="1">
    <location>
        <begin position="91"/>
        <end position="108"/>
    </location>
</feature>
<sequence length="124" mass="13633">MIDEFILSRFESESHRPCRTKIYRATSLSCSIAPFIKVFKKTCLQKRVSFKSTSTLWANANACPFESINSFVSPAMTNGCDVVFETLAQESSVPSPSSISEGSSTPHSSTRRGHHLLCRGVGLI</sequence>
<evidence type="ECO:0000256" key="1">
    <source>
        <dbReference type="SAM" id="MobiDB-lite"/>
    </source>
</evidence>
<keyword evidence="3" id="KW-1185">Reference proteome</keyword>